<reference evidence="2" key="1">
    <citation type="submission" date="2016-03" db="EMBL/GenBank/DDBJ databases">
        <title>Characterization of Acinetobacter baumannii phage vB_AbaM_ME3.</title>
        <authorList>
            <person name="Buttimer C.T.H."/>
            <person name="Elbreki M."/>
            <person name="Coffey A."/>
        </authorList>
    </citation>
    <scope>NUCLEOTIDE SEQUENCE [LARGE SCALE GENOMIC DNA]</scope>
</reference>
<dbReference type="Proteomes" id="UP000225947">
    <property type="component" value="Segment"/>
</dbReference>
<protein>
    <submittedName>
        <fullName evidence="1">Uncharacterized protein</fullName>
    </submittedName>
</protein>
<proteinExistence type="predicted"/>
<sequence length="68" mass="8029">MYRVPYIKCYPDSTQTISKPTFDFFSIYNDSFALYPEILKSLKERAKTIKPLDEDLSKLLSENIIELF</sequence>
<organism evidence="1 2">
    <name type="scientific">Acinetobacter phage vB_AbaM_ME3</name>
    <dbReference type="NCBI Taxonomy" id="1837876"/>
    <lineage>
        <taxon>Viruses</taxon>
        <taxon>Duplodnaviria</taxon>
        <taxon>Heunggongvirae</taxon>
        <taxon>Uroviricota</taxon>
        <taxon>Caudoviricetes</taxon>
        <taxon>Metrivirus</taxon>
        <taxon>Metrivirus ME3</taxon>
    </lineage>
</organism>
<evidence type="ECO:0000313" key="1">
    <source>
        <dbReference type="EMBL" id="AND75310.1"/>
    </source>
</evidence>
<accession>A0A172Q0C3</accession>
<name>A0A172Q0C3_9CAUD</name>
<evidence type="ECO:0000313" key="2">
    <source>
        <dbReference type="Proteomes" id="UP000225947"/>
    </source>
</evidence>
<dbReference type="SMR" id="A0A172Q0C3"/>
<keyword evidence="2" id="KW-1185">Reference proteome</keyword>
<dbReference type="EMBL" id="KU935715">
    <property type="protein sequence ID" value="AND75310.1"/>
    <property type="molecule type" value="Genomic_DNA"/>
</dbReference>
<gene>
    <name evidence="1" type="ORF">ME3_149</name>
</gene>